<evidence type="ECO:0000313" key="1">
    <source>
        <dbReference type="EMBL" id="MFB9831138.1"/>
    </source>
</evidence>
<proteinExistence type="predicted"/>
<reference evidence="1 2" key="1">
    <citation type="submission" date="2024-09" db="EMBL/GenBank/DDBJ databases">
        <authorList>
            <person name="Sun Q."/>
            <person name="Mori K."/>
        </authorList>
    </citation>
    <scope>NUCLEOTIDE SEQUENCE [LARGE SCALE GENOMIC DNA]</scope>
    <source>
        <strain evidence="1 2">TBRC 0563</strain>
    </source>
</reference>
<sequence length="164" mass="18398">MSNEVTRELLVIVDAPDLLPEAHTQSCDRMAEFVPCVSAKRGAQCSGFVSDLDEVRERFPSVVWCECMDDVLSRGVESDTSFTDGLEHIQTIQSAGQSVDVYYQWEYEGYVFAIDGRVGARLSFDAIRDEEARPSIFAERAACAVNAIRWAEQDWKNRKAHPAS</sequence>
<protein>
    <submittedName>
        <fullName evidence="1">Uncharacterized protein</fullName>
    </submittedName>
</protein>
<gene>
    <name evidence="1" type="ORF">ACFFNX_02930</name>
</gene>
<keyword evidence="2" id="KW-1185">Reference proteome</keyword>
<dbReference type="EMBL" id="JBHLZP010000009">
    <property type="protein sequence ID" value="MFB9831138.1"/>
    <property type="molecule type" value="Genomic_DNA"/>
</dbReference>
<name>A0ABV5Y8X2_9ACTN</name>
<dbReference type="Proteomes" id="UP001589627">
    <property type="component" value="Unassembled WGS sequence"/>
</dbReference>
<accession>A0ABV5Y8X2</accession>
<organism evidence="1 2">
    <name type="scientific">Actinoallomurus acaciae</name>
    <dbReference type="NCBI Taxonomy" id="502577"/>
    <lineage>
        <taxon>Bacteria</taxon>
        <taxon>Bacillati</taxon>
        <taxon>Actinomycetota</taxon>
        <taxon>Actinomycetes</taxon>
        <taxon>Streptosporangiales</taxon>
        <taxon>Thermomonosporaceae</taxon>
        <taxon>Actinoallomurus</taxon>
    </lineage>
</organism>
<comment type="caution">
    <text evidence="1">The sequence shown here is derived from an EMBL/GenBank/DDBJ whole genome shotgun (WGS) entry which is preliminary data.</text>
</comment>
<dbReference type="RefSeq" id="WP_378194607.1">
    <property type="nucleotide sequence ID" value="NZ_JBHLZP010000009.1"/>
</dbReference>
<evidence type="ECO:0000313" key="2">
    <source>
        <dbReference type="Proteomes" id="UP001589627"/>
    </source>
</evidence>